<comment type="caution">
    <text evidence="1">The sequence shown here is derived from an EMBL/GenBank/DDBJ whole genome shotgun (WGS) entry which is preliminary data.</text>
</comment>
<gene>
    <name evidence="1" type="ORF">MONAX_5E031334</name>
</gene>
<dbReference type="Proteomes" id="UP000335636">
    <property type="component" value="Unassembled WGS sequence"/>
</dbReference>
<evidence type="ECO:0000313" key="1">
    <source>
        <dbReference type="EMBL" id="VTJ53023.1"/>
    </source>
</evidence>
<accession>A0A5E4A6X2</accession>
<name>A0A5E4A6X2_MARMO</name>
<proteinExistence type="predicted"/>
<reference evidence="1" key="1">
    <citation type="submission" date="2019-04" db="EMBL/GenBank/DDBJ databases">
        <authorList>
            <person name="Alioto T."/>
            <person name="Alioto T."/>
        </authorList>
    </citation>
    <scope>NUCLEOTIDE SEQUENCE [LARGE SCALE GENOMIC DNA]</scope>
</reference>
<organism evidence="1 2">
    <name type="scientific">Marmota monax</name>
    <name type="common">Woodchuck</name>
    <dbReference type="NCBI Taxonomy" id="9995"/>
    <lineage>
        <taxon>Eukaryota</taxon>
        <taxon>Metazoa</taxon>
        <taxon>Chordata</taxon>
        <taxon>Craniata</taxon>
        <taxon>Vertebrata</taxon>
        <taxon>Euteleostomi</taxon>
        <taxon>Mammalia</taxon>
        <taxon>Eutheria</taxon>
        <taxon>Euarchontoglires</taxon>
        <taxon>Glires</taxon>
        <taxon>Rodentia</taxon>
        <taxon>Sciuromorpha</taxon>
        <taxon>Sciuridae</taxon>
        <taxon>Xerinae</taxon>
        <taxon>Marmotini</taxon>
        <taxon>Marmota</taxon>
    </lineage>
</organism>
<evidence type="ECO:0000313" key="2">
    <source>
        <dbReference type="Proteomes" id="UP000335636"/>
    </source>
</evidence>
<dbReference type="EMBL" id="CABDUW010000024">
    <property type="protein sequence ID" value="VTJ53023.1"/>
    <property type="molecule type" value="Genomic_DNA"/>
</dbReference>
<sequence>MSEKLSSRSRGVIKGLLEEGRIRCRLLAEKEAGPLVPVLQGHSKCSLDRQPRRLDSSLGIGTELNVV</sequence>
<protein>
    <submittedName>
        <fullName evidence="1">Uncharacterized protein</fullName>
    </submittedName>
</protein>
<feature type="non-terminal residue" evidence="1">
    <location>
        <position position="67"/>
    </location>
</feature>
<dbReference type="AlphaFoldDB" id="A0A5E4A6X2"/>
<keyword evidence="2" id="KW-1185">Reference proteome</keyword>